<organism evidence="1 2">
    <name type="scientific">Heyndrickxia camelliae</name>
    <dbReference type="NCBI Taxonomy" id="1707093"/>
    <lineage>
        <taxon>Bacteria</taxon>
        <taxon>Bacillati</taxon>
        <taxon>Bacillota</taxon>
        <taxon>Bacilli</taxon>
        <taxon>Bacillales</taxon>
        <taxon>Bacillaceae</taxon>
        <taxon>Heyndrickxia</taxon>
    </lineage>
</organism>
<dbReference type="OrthoDB" id="2888048at2"/>
<name>A0A2N3LCI1_9BACI</name>
<reference evidence="1 2" key="1">
    <citation type="submission" date="2017-11" db="EMBL/GenBank/DDBJ databases">
        <title>Bacillus camelliae sp. nov., isolated from pu'er tea.</title>
        <authorList>
            <person name="Niu L."/>
        </authorList>
    </citation>
    <scope>NUCLEOTIDE SEQUENCE [LARGE SCALE GENOMIC DNA]</scope>
    <source>
        <strain evidence="1 2">7578-1</strain>
    </source>
</reference>
<dbReference type="Proteomes" id="UP000233440">
    <property type="component" value="Unassembled WGS sequence"/>
</dbReference>
<sequence>MDITVNEQAQQFYLALEKWAPVMGHEIKIGEYRFCAIPIGNRLNISEVTTGAKLFNIPVNLMIHLRTETKEDTIKFLYEVGESIKRIIDKQTDFDGMLSEMKKTVFERLGEMPPIENIDTDWIFEDQSKVLN</sequence>
<evidence type="ECO:0000313" key="1">
    <source>
        <dbReference type="EMBL" id="PKR82360.1"/>
    </source>
</evidence>
<dbReference type="EMBL" id="PIQO01000066">
    <property type="protein sequence ID" value="PKR82360.1"/>
    <property type="molecule type" value="Genomic_DNA"/>
</dbReference>
<comment type="caution">
    <text evidence="1">The sequence shown here is derived from an EMBL/GenBank/DDBJ whole genome shotgun (WGS) entry which is preliminary data.</text>
</comment>
<gene>
    <name evidence="1" type="ORF">CWO92_24910</name>
</gene>
<keyword evidence="2" id="KW-1185">Reference proteome</keyword>
<dbReference type="AlphaFoldDB" id="A0A2N3LCI1"/>
<accession>A0A2N3LCI1</accession>
<evidence type="ECO:0000313" key="2">
    <source>
        <dbReference type="Proteomes" id="UP000233440"/>
    </source>
</evidence>
<protein>
    <submittedName>
        <fullName evidence="1">Uncharacterized protein</fullName>
    </submittedName>
</protein>
<proteinExistence type="predicted"/>